<proteinExistence type="predicted"/>
<sequence length="105" mass="12209">MFTIYDQYELLELFESEPIVIGEPEAGMNIFKKEDKYGFKLILTISIYEKECILSLTQRDCPNPIFDLRLTDVNKIYNENSTLYIMSGEKLISIGFHPNFSLSNL</sequence>
<dbReference type="Proteomes" id="UP000838686">
    <property type="component" value="Unassembled WGS sequence"/>
</dbReference>
<accession>A0ABM9BMI2</accession>
<name>A0ABM9BMI2_9BACL</name>
<gene>
    <name evidence="1" type="ORF">PAECIP111893_00308</name>
</gene>
<comment type="caution">
    <text evidence="1">The sequence shown here is derived from an EMBL/GenBank/DDBJ whole genome shotgun (WGS) entry which is preliminary data.</text>
</comment>
<dbReference type="RefSeq" id="WP_236338516.1">
    <property type="nucleotide sequence ID" value="NZ_CAKMMF010000001.1"/>
</dbReference>
<organism evidence="1 2">
    <name type="scientific">Paenibacillus plantiphilus</name>
    <dbReference type="NCBI Taxonomy" id="2905650"/>
    <lineage>
        <taxon>Bacteria</taxon>
        <taxon>Bacillati</taxon>
        <taxon>Bacillota</taxon>
        <taxon>Bacilli</taxon>
        <taxon>Bacillales</taxon>
        <taxon>Paenibacillaceae</taxon>
        <taxon>Paenibacillus</taxon>
    </lineage>
</organism>
<evidence type="ECO:0000313" key="2">
    <source>
        <dbReference type="Proteomes" id="UP000838686"/>
    </source>
</evidence>
<reference evidence="1" key="1">
    <citation type="submission" date="2022-01" db="EMBL/GenBank/DDBJ databases">
        <authorList>
            <person name="Criscuolo A."/>
        </authorList>
    </citation>
    <scope>NUCLEOTIDE SEQUENCE</scope>
    <source>
        <strain evidence="1">CIP111893</strain>
    </source>
</reference>
<protein>
    <submittedName>
        <fullName evidence="1">Uncharacterized protein</fullName>
    </submittedName>
</protein>
<evidence type="ECO:0000313" key="1">
    <source>
        <dbReference type="EMBL" id="CAH1190390.1"/>
    </source>
</evidence>
<dbReference type="EMBL" id="CAKMMF010000001">
    <property type="protein sequence ID" value="CAH1190390.1"/>
    <property type="molecule type" value="Genomic_DNA"/>
</dbReference>
<keyword evidence="2" id="KW-1185">Reference proteome</keyword>